<accession>A0A8T2R7B5</accession>
<dbReference type="Proteomes" id="UP000825935">
    <property type="component" value="Chromosome 29"/>
</dbReference>
<dbReference type="AlphaFoldDB" id="A0A8T2R7B5"/>
<dbReference type="InterPro" id="IPR044809">
    <property type="entry name" value="AUF1-like"/>
</dbReference>
<dbReference type="InterPro" id="IPR036047">
    <property type="entry name" value="F-box-like_dom_sf"/>
</dbReference>
<evidence type="ECO:0000313" key="1">
    <source>
        <dbReference type="EMBL" id="KAH7292229.1"/>
    </source>
</evidence>
<comment type="caution">
    <text evidence="1">The sequence shown here is derived from an EMBL/GenBank/DDBJ whole genome shotgun (WGS) entry which is preliminary data.</text>
</comment>
<protein>
    <recommendedName>
        <fullName evidence="3">F-box protein</fullName>
    </recommendedName>
</protein>
<name>A0A8T2R7B5_CERRI</name>
<dbReference type="OrthoDB" id="660108at2759"/>
<evidence type="ECO:0008006" key="3">
    <source>
        <dbReference type="Google" id="ProtNLM"/>
    </source>
</evidence>
<dbReference type="PANTHER" id="PTHR31215">
    <property type="entry name" value="OS05G0510400 PROTEIN-RELATED"/>
    <property type="match status" value="1"/>
</dbReference>
<evidence type="ECO:0000313" key="2">
    <source>
        <dbReference type="Proteomes" id="UP000825935"/>
    </source>
</evidence>
<dbReference type="EMBL" id="CM035434">
    <property type="protein sequence ID" value="KAH7292229.1"/>
    <property type="molecule type" value="Genomic_DNA"/>
</dbReference>
<organism evidence="1 2">
    <name type="scientific">Ceratopteris richardii</name>
    <name type="common">Triangle waterfern</name>
    <dbReference type="NCBI Taxonomy" id="49495"/>
    <lineage>
        <taxon>Eukaryota</taxon>
        <taxon>Viridiplantae</taxon>
        <taxon>Streptophyta</taxon>
        <taxon>Embryophyta</taxon>
        <taxon>Tracheophyta</taxon>
        <taxon>Polypodiopsida</taxon>
        <taxon>Polypodiidae</taxon>
        <taxon>Polypodiales</taxon>
        <taxon>Pteridineae</taxon>
        <taxon>Pteridaceae</taxon>
        <taxon>Parkerioideae</taxon>
        <taxon>Ceratopteris</taxon>
    </lineage>
</organism>
<proteinExistence type="predicted"/>
<dbReference type="SUPFAM" id="SSF81383">
    <property type="entry name" value="F-box domain"/>
    <property type="match status" value="1"/>
</dbReference>
<keyword evidence="2" id="KW-1185">Reference proteome</keyword>
<dbReference type="OMA" id="HIEHFLA"/>
<reference evidence="1" key="1">
    <citation type="submission" date="2021-08" db="EMBL/GenBank/DDBJ databases">
        <title>WGS assembly of Ceratopteris richardii.</title>
        <authorList>
            <person name="Marchant D.B."/>
            <person name="Chen G."/>
            <person name="Jenkins J."/>
            <person name="Shu S."/>
            <person name="Leebens-Mack J."/>
            <person name="Grimwood J."/>
            <person name="Schmutz J."/>
            <person name="Soltis P."/>
            <person name="Soltis D."/>
            <person name="Chen Z.-H."/>
        </authorList>
    </citation>
    <scope>NUCLEOTIDE SEQUENCE</scope>
    <source>
        <strain evidence="1">Whitten #5841</strain>
        <tissue evidence="1">Leaf</tissue>
    </source>
</reference>
<gene>
    <name evidence="1" type="ORF">KP509_29G057800</name>
</gene>
<sequence length="387" mass="42854">MYVEVKLAADQAKVYSDVALPSSYPGDDGVDHFERLHDSVVLYILNLISDIKSLGRLTVVSKRFHDLVPTVESVTVKVDCVISEEDNGLNVRARGIFGHLVRFVLGSLSKPFQALQHMLGPKKTMLTTVSHHSPGEVLKNFRAIQKLRIELPGGELGVEDGVLLRWKAEFGSTLESCVILGAAAHVNPEAEREKKVNKFEFGRSWFSQNRSDDRVVPETTDNVLFPSEDDSGSLPESFYTNGGLKLRVVWTISSLIAASARHFLLQQIISEHPTLKNLVLMDTDGQGMLCMGKEQLEDFRHKPLAASASANRTQVPALNMKLWYAPYLELPGGTGLKGATLVAIKPSDQPVRKEVDGFIAGAFEEPFKTAVSLLSKRRTYFLEMNSF</sequence>